<dbReference type="GO" id="GO:0046872">
    <property type="term" value="F:metal ion binding"/>
    <property type="evidence" value="ECO:0007669"/>
    <property type="project" value="UniProtKB-KW"/>
</dbReference>
<sequence length="308" mass="32265">MNDVQLGMPQLPAPDYPAEVRARLEADAEEVIARYPGPRSALLPLLHLVQAEEGHITRTGIRFCAEQLDLTTAEVTAVSTFYSMYRRDDGGDYQVGVCTNTLCAVMGGDAIFDELKRHLGVENGGTTEDGAVTLEHIECNAACDFAPVVMVNWEFFDNQTPETAKRLVDDLRAGRTVAPTRGAPLCTFKETSRILAGFPDARPGAVEATGGAGEASLVGLRLARGEGAPGRGTDHVIAPRTPATGATDEAGPSPATAPDGGATPHSNYGGHPDEPPPSGHPSSHDAPQQTAASDPEHPAGPNADEEGE</sequence>
<comment type="caution">
    <text evidence="15">The sequence shown here is derived from an EMBL/GenBank/DDBJ whole genome shotgun (WGS) entry which is preliminary data.</text>
</comment>
<evidence type="ECO:0000256" key="1">
    <source>
        <dbReference type="ARBA" id="ARBA00010643"/>
    </source>
</evidence>
<reference evidence="15 16" key="1">
    <citation type="submission" date="2014-09" db="EMBL/GenBank/DDBJ databases">
        <title>Draft genome sequence of Streptomyces natalensis ATCC 27448, producer of the antifungal pimaricin.</title>
        <authorList>
            <person name="Mendes M.V."/>
            <person name="Beites T."/>
            <person name="Pires S."/>
            <person name="Santos C.L."/>
            <person name="Moradas-Ferreira P."/>
        </authorList>
    </citation>
    <scope>NUCLEOTIDE SEQUENCE [LARGE SCALE GENOMIC DNA]</scope>
    <source>
        <strain evidence="15 16">ATCC 27448</strain>
    </source>
</reference>
<evidence type="ECO:0000256" key="13">
    <source>
        <dbReference type="ARBA" id="ARBA00058530"/>
    </source>
</evidence>
<dbReference type="Gene3D" id="3.40.30.10">
    <property type="entry name" value="Glutaredoxin"/>
    <property type="match status" value="1"/>
</dbReference>
<dbReference type="GO" id="GO:0051537">
    <property type="term" value="F:2 iron, 2 sulfur cluster binding"/>
    <property type="evidence" value="ECO:0007669"/>
    <property type="project" value="UniProtKB-KW"/>
</dbReference>
<comment type="similarity">
    <text evidence="1">Belongs to the complex I 24 kDa subunit family.</text>
</comment>
<comment type="catalytic activity">
    <reaction evidence="12">
        <text>a quinone + NADH + 5 H(+)(in) = a quinol + NAD(+) + 4 H(+)(out)</text>
        <dbReference type="Rhea" id="RHEA:57888"/>
        <dbReference type="ChEBI" id="CHEBI:15378"/>
        <dbReference type="ChEBI" id="CHEBI:24646"/>
        <dbReference type="ChEBI" id="CHEBI:57540"/>
        <dbReference type="ChEBI" id="CHEBI:57945"/>
        <dbReference type="ChEBI" id="CHEBI:132124"/>
    </reaction>
</comment>
<dbReference type="AlphaFoldDB" id="A0A0D7CBQ1"/>
<dbReference type="InterPro" id="IPR041921">
    <property type="entry name" value="NuoE_N"/>
</dbReference>
<dbReference type="InterPro" id="IPR002023">
    <property type="entry name" value="NuoE-like"/>
</dbReference>
<protein>
    <recommendedName>
        <fullName evidence="2">NADH-quinone oxidoreductase subunit E</fullName>
    </recommendedName>
    <alternativeName>
        <fullName evidence="9">NADH dehydrogenase I subunit E</fullName>
    </alternativeName>
    <alternativeName>
        <fullName evidence="10">NDH-1 subunit E</fullName>
    </alternativeName>
</protein>
<dbReference type="FunFam" id="1.10.10.1590:FF:000001">
    <property type="entry name" value="NADH-quinone oxidoreductase subunit E"/>
    <property type="match status" value="1"/>
</dbReference>
<comment type="function">
    <text evidence="13">NDH-1 shuttles electrons from NADH, via FMN and iron-sulfur (Fe-S) centers, to quinones in the respiratory chain. The immediate electron acceptor for the enzyme in this species is believed to be menaquinone. Couples the redox reaction to proton translocation (for every two electrons transferred, four hydrogen ions are translocated across the cytoplasmic membrane), and thus conserves the redox energy in a proton gradient.</text>
</comment>
<keyword evidence="5" id="KW-1278">Translocase</keyword>
<evidence type="ECO:0000256" key="12">
    <source>
        <dbReference type="ARBA" id="ARBA00047712"/>
    </source>
</evidence>
<evidence type="ECO:0000256" key="10">
    <source>
        <dbReference type="ARBA" id="ARBA00032788"/>
    </source>
</evidence>
<dbReference type="CDD" id="cd03064">
    <property type="entry name" value="TRX_Fd_NuoE"/>
    <property type="match status" value="1"/>
</dbReference>
<evidence type="ECO:0000256" key="7">
    <source>
        <dbReference type="ARBA" id="ARBA00023014"/>
    </source>
</evidence>
<dbReference type="InterPro" id="IPR042128">
    <property type="entry name" value="NuoE_dom"/>
</dbReference>
<proteinExistence type="inferred from homology"/>
<dbReference type="SUPFAM" id="SSF52833">
    <property type="entry name" value="Thioredoxin-like"/>
    <property type="match status" value="1"/>
</dbReference>
<keyword evidence="7" id="KW-0411">Iron-sulfur</keyword>
<evidence type="ECO:0000256" key="6">
    <source>
        <dbReference type="ARBA" id="ARBA00023004"/>
    </source>
</evidence>
<name>A0A0D7CBQ1_9ACTN</name>
<keyword evidence="6" id="KW-0408">Iron</keyword>
<keyword evidence="8" id="KW-0520">NAD</keyword>
<dbReference type="Pfam" id="PF01257">
    <property type="entry name" value="2Fe-2S_thioredx"/>
    <property type="match status" value="1"/>
</dbReference>
<evidence type="ECO:0000256" key="11">
    <source>
        <dbReference type="ARBA" id="ARBA00034078"/>
    </source>
</evidence>
<gene>
    <name evidence="15" type="ORF">SNA_38450</name>
</gene>
<evidence type="ECO:0000256" key="14">
    <source>
        <dbReference type="SAM" id="MobiDB-lite"/>
    </source>
</evidence>
<dbReference type="PROSITE" id="PS01099">
    <property type="entry name" value="COMPLEX1_24K"/>
    <property type="match status" value="1"/>
</dbReference>
<comment type="cofactor">
    <cofactor evidence="11">
        <name>[2Fe-2S] cluster</name>
        <dbReference type="ChEBI" id="CHEBI:190135"/>
    </cofactor>
</comment>
<evidence type="ECO:0000313" key="16">
    <source>
        <dbReference type="Proteomes" id="UP000032458"/>
    </source>
</evidence>
<dbReference type="Proteomes" id="UP000032458">
    <property type="component" value="Unassembled WGS sequence"/>
</dbReference>
<dbReference type="NCBIfam" id="NF005721">
    <property type="entry name" value="PRK07539.1-1"/>
    <property type="match status" value="1"/>
</dbReference>
<evidence type="ECO:0000256" key="8">
    <source>
        <dbReference type="ARBA" id="ARBA00023027"/>
    </source>
</evidence>
<dbReference type="PATRIC" id="fig|1240678.4.peg.8191"/>
<keyword evidence="3" id="KW-0001">2Fe-2S</keyword>
<feature type="region of interest" description="Disordered" evidence="14">
    <location>
        <begin position="224"/>
        <end position="308"/>
    </location>
</feature>
<evidence type="ECO:0000313" key="15">
    <source>
        <dbReference type="EMBL" id="KIZ13340.1"/>
    </source>
</evidence>
<evidence type="ECO:0000256" key="4">
    <source>
        <dbReference type="ARBA" id="ARBA00022723"/>
    </source>
</evidence>
<dbReference type="InterPro" id="IPR036249">
    <property type="entry name" value="Thioredoxin-like_sf"/>
</dbReference>
<dbReference type="FunFam" id="3.40.30.10:FF:000057">
    <property type="entry name" value="NADH-quinone oxidoreductase subunit E"/>
    <property type="match status" value="1"/>
</dbReference>
<keyword evidence="4" id="KW-0479">Metal-binding</keyword>
<accession>A0A0D7CBQ1</accession>
<dbReference type="Gene3D" id="1.10.10.1590">
    <property type="entry name" value="NADH-quinone oxidoreductase subunit E"/>
    <property type="match status" value="1"/>
</dbReference>
<dbReference type="PANTHER" id="PTHR10371">
    <property type="entry name" value="NADH DEHYDROGENASE UBIQUINONE FLAVOPROTEIN 2, MITOCHONDRIAL"/>
    <property type="match status" value="1"/>
</dbReference>
<evidence type="ECO:0000256" key="5">
    <source>
        <dbReference type="ARBA" id="ARBA00022967"/>
    </source>
</evidence>
<dbReference type="EMBL" id="JRKI01000063">
    <property type="protein sequence ID" value="KIZ13340.1"/>
    <property type="molecule type" value="Genomic_DNA"/>
</dbReference>
<dbReference type="GO" id="GO:0003954">
    <property type="term" value="F:NADH dehydrogenase activity"/>
    <property type="evidence" value="ECO:0007669"/>
    <property type="project" value="TreeGrafter"/>
</dbReference>
<evidence type="ECO:0000256" key="3">
    <source>
        <dbReference type="ARBA" id="ARBA00022714"/>
    </source>
</evidence>
<evidence type="ECO:0000256" key="9">
    <source>
        <dbReference type="ARBA" id="ARBA00031580"/>
    </source>
</evidence>
<evidence type="ECO:0000256" key="2">
    <source>
        <dbReference type="ARBA" id="ARBA00019898"/>
    </source>
</evidence>
<keyword evidence="16" id="KW-1185">Reference proteome</keyword>
<dbReference type="PANTHER" id="PTHR10371:SF3">
    <property type="entry name" value="NADH DEHYDROGENASE [UBIQUINONE] FLAVOPROTEIN 2, MITOCHONDRIAL"/>
    <property type="match status" value="1"/>
</dbReference>
<organism evidence="15 16">
    <name type="scientific">Streptomyces natalensis ATCC 27448</name>
    <dbReference type="NCBI Taxonomy" id="1240678"/>
    <lineage>
        <taxon>Bacteria</taxon>
        <taxon>Bacillati</taxon>
        <taxon>Actinomycetota</taxon>
        <taxon>Actinomycetes</taxon>
        <taxon>Kitasatosporales</taxon>
        <taxon>Streptomycetaceae</taxon>
        <taxon>Streptomyces</taxon>
    </lineage>
</organism>